<proteinExistence type="predicted"/>
<comment type="caution">
    <text evidence="2">The sequence shown here is derived from an EMBL/GenBank/DDBJ whole genome shotgun (WGS) entry which is preliminary data.</text>
</comment>
<name>A0A9W8TLK3_9PEZI</name>
<evidence type="ECO:0000313" key="3">
    <source>
        <dbReference type="Proteomes" id="UP001148614"/>
    </source>
</evidence>
<evidence type="ECO:0000256" key="1">
    <source>
        <dbReference type="SAM" id="MobiDB-lite"/>
    </source>
</evidence>
<feature type="compositionally biased region" description="Basic and acidic residues" evidence="1">
    <location>
        <begin position="7"/>
        <end position="22"/>
    </location>
</feature>
<gene>
    <name evidence="2" type="ORF">NPX13_g5136</name>
</gene>
<sequence length="92" mass="10532">MLLSLKGTKEEHNGFNPKDSELRTDEVKLKETPIEGFDEQITRQLLYVADFVSFMMSHILAIRVPISKGWSDGERSSNSSKFEFGRQVRVVV</sequence>
<dbReference type="EMBL" id="JANPWZ010000786">
    <property type="protein sequence ID" value="KAJ3572191.1"/>
    <property type="molecule type" value="Genomic_DNA"/>
</dbReference>
<reference evidence="2" key="1">
    <citation type="submission" date="2022-07" db="EMBL/GenBank/DDBJ databases">
        <title>Genome Sequence of Xylaria arbuscula.</title>
        <authorList>
            <person name="Buettner E."/>
        </authorList>
    </citation>
    <scope>NUCLEOTIDE SEQUENCE</scope>
    <source>
        <strain evidence="2">VT107</strain>
    </source>
</reference>
<protein>
    <submittedName>
        <fullName evidence="2">Uncharacterized protein</fullName>
    </submittedName>
</protein>
<feature type="region of interest" description="Disordered" evidence="1">
    <location>
        <begin position="1"/>
        <end position="22"/>
    </location>
</feature>
<dbReference type="Proteomes" id="UP001148614">
    <property type="component" value="Unassembled WGS sequence"/>
</dbReference>
<dbReference type="AlphaFoldDB" id="A0A9W8TLK3"/>
<accession>A0A9W8TLK3</accession>
<keyword evidence="3" id="KW-1185">Reference proteome</keyword>
<organism evidence="2 3">
    <name type="scientific">Xylaria arbuscula</name>
    <dbReference type="NCBI Taxonomy" id="114810"/>
    <lineage>
        <taxon>Eukaryota</taxon>
        <taxon>Fungi</taxon>
        <taxon>Dikarya</taxon>
        <taxon>Ascomycota</taxon>
        <taxon>Pezizomycotina</taxon>
        <taxon>Sordariomycetes</taxon>
        <taxon>Xylariomycetidae</taxon>
        <taxon>Xylariales</taxon>
        <taxon>Xylariaceae</taxon>
        <taxon>Xylaria</taxon>
    </lineage>
</organism>
<evidence type="ECO:0000313" key="2">
    <source>
        <dbReference type="EMBL" id="KAJ3572191.1"/>
    </source>
</evidence>